<protein>
    <submittedName>
        <fullName evidence="2">Uncharacterized protein</fullName>
    </submittedName>
</protein>
<dbReference type="OrthoDB" id="9804360at2"/>
<keyword evidence="1" id="KW-0472">Membrane</keyword>
<keyword evidence="1" id="KW-1133">Transmembrane helix</keyword>
<evidence type="ECO:0000256" key="1">
    <source>
        <dbReference type="SAM" id="Phobius"/>
    </source>
</evidence>
<dbReference type="AlphaFoldDB" id="A0A177NU90"/>
<name>A0A177NU90_9GAMM</name>
<dbReference type="STRING" id="980561.A1359_19165"/>
<feature type="transmembrane region" description="Helical" evidence="1">
    <location>
        <begin position="54"/>
        <end position="79"/>
    </location>
</feature>
<gene>
    <name evidence="2" type="ORF">A1359_19165</name>
</gene>
<dbReference type="EMBL" id="LUUI01000008">
    <property type="protein sequence ID" value="OAI21545.1"/>
    <property type="molecule type" value="Genomic_DNA"/>
</dbReference>
<evidence type="ECO:0000313" key="2">
    <source>
        <dbReference type="EMBL" id="OAI21545.1"/>
    </source>
</evidence>
<evidence type="ECO:0000313" key="3">
    <source>
        <dbReference type="Proteomes" id="UP000078476"/>
    </source>
</evidence>
<feature type="transmembrane region" description="Helical" evidence="1">
    <location>
        <begin position="12"/>
        <end position="34"/>
    </location>
</feature>
<keyword evidence="1" id="KW-0812">Transmembrane</keyword>
<keyword evidence="3" id="KW-1185">Reference proteome</keyword>
<sequence length="80" mass="8978">MDNIKDLQAMDLSLPSPAYIFAVILFGVIGYAAYRYGKKTDHSSSKWLGITMMLYPYAISETWQLYAVGTALGIGLYVFR</sequence>
<proteinExistence type="predicted"/>
<dbReference type="RefSeq" id="WP_066976341.1">
    <property type="nucleotide sequence ID" value="NZ_LUUI01000008.1"/>
</dbReference>
<reference evidence="2 3" key="1">
    <citation type="submission" date="2016-03" db="EMBL/GenBank/DDBJ databases">
        <authorList>
            <person name="Ploux O."/>
        </authorList>
    </citation>
    <scope>NUCLEOTIDE SEQUENCE [LARGE SCALE GENOMIC DNA]</scope>
    <source>
        <strain evidence="2 3">R-45370</strain>
    </source>
</reference>
<dbReference type="Proteomes" id="UP000078476">
    <property type="component" value="Unassembled WGS sequence"/>
</dbReference>
<organism evidence="2 3">
    <name type="scientific">Methylomonas lenta</name>
    <dbReference type="NCBI Taxonomy" id="980561"/>
    <lineage>
        <taxon>Bacteria</taxon>
        <taxon>Pseudomonadati</taxon>
        <taxon>Pseudomonadota</taxon>
        <taxon>Gammaproteobacteria</taxon>
        <taxon>Methylococcales</taxon>
        <taxon>Methylococcaceae</taxon>
        <taxon>Methylomonas</taxon>
    </lineage>
</organism>
<accession>A0A177NU90</accession>
<comment type="caution">
    <text evidence="2">The sequence shown here is derived from an EMBL/GenBank/DDBJ whole genome shotgun (WGS) entry which is preliminary data.</text>
</comment>